<evidence type="ECO:0000313" key="9">
    <source>
        <dbReference type="EMBL" id="PCI30716.1"/>
    </source>
</evidence>
<evidence type="ECO:0000256" key="5">
    <source>
        <dbReference type="ARBA" id="ARBA00023274"/>
    </source>
</evidence>
<proteinExistence type="inferred from homology"/>
<feature type="domain" description="Ribosomal protein L9" evidence="8">
    <location>
        <begin position="13"/>
        <end position="40"/>
    </location>
</feature>
<evidence type="ECO:0000256" key="1">
    <source>
        <dbReference type="ARBA" id="ARBA00010605"/>
    </source>
</evidence>
<dbReference type="GO" id="GO:0019843">
    <property type="term" value="F:rRNA binding"/>
    <property type="evidence" value="ECO:0007669"/>
    <property type="project" value="UniProtKB-UniRule"/>
</dbReference>
<organism evidence="9 10">
    <name type="scientific">SAR324 cluster bacterium</name>
    <dbReference type="NCBI Taxonomy" id="2024889"/>
    <lineage>
        <taxon>Bacteria</taxon>
        <taxon>Deltaproteobacteria</taxon>
        <taxon>SAR324 cluster</taxon>
    </lineage>
</organism>
<reference evidence="10" key="1">
    <citation type="submission" date="2017-08" db="EMBL/GenBank/DDBJ databases">
        <title>A dynamic microbial community with high functional redundancy inhabits the cold, oxic subseafloor aquifer.</title>
        <authorList>
            <person name="Tully B.J."/>
            <person name="Wheat C.G."/>
            <person name="Glazer B.T."/>
            <person name="Huber J.A."/>
        </authorList>
    </citation>
    <scope>NUCLEOTIDE SEQUENCE [LARGE SCALE GENOMIC DNA]</scope>
</reference>
<accession>A0A2A4TAR5</accession>
<keyword evidence="2 7" id="KW-0699">rRNA-binding</keyword>
<evidence type="ECO:0000313" key="10">
    <source>
        <dbReference type="Proteomes" id="UP000218113"/>
    </source>
</evidence>
<dbReference type="InterPro" id="IPR036791">
    <property type="entry name" value="Ribosomal_bL9_C_sf"/>
</dbReference>
<keyword evidence="5 7" id="KW-0687">Ribonucleoprotein</keyword>
<keyword evidence="3 7" id="KW-0694">RNA-binding</keyword>
<comment type="similarity">
    <text evidence="1 7">Belongs to the bacterial ribosomal protein bL9 family.</text>
</comment>
<dbReference type="InterPro" id="IPR036935">
    <property type="entry name" value="Ribosomal_bL9_N_sf"/>
</dbReference>
<evidence type="ECO:0000256" key="2">
    <source>
        <dbReference type="ARBA" id="ARBA00022730"/>
    </source>
</evidence>
<dbReference type="NCBIfam" id="TIGR00158">
    <property type="entry name" value="L9"/>
    <property type="match status" value="1"/>
</dbReference>
<dbReference type="GO" id="GO:0003735">
    <property type="term" value="F:structural constituent of ribosome"/>
    <property type="evidence" value="ECO:0007669"/>
    <property type="project" value="InterPro"/>
</dbReference>
<dbReference type="Gene3D" id="3.10.430.100">
    <property type="entry name" value="Ribosomal protein L9, C-terminal domain"/>
    <property type="match status" value="1"/>
</dbReference>
<dbReference type="EMBL" id="NVSR01000002">
    <property type="protein sequence ID" value="PCI30716.1"/>
    <property type="molecule type" value="Genomic_DNA"/>
</dbReference>
<dbReference type="FunFam" id="3.40.5.10:FF:000003">
    <property type="entry name" value="50S ribosomal protein L9"/>
    <property type="match status" value="1"/>
</dbReference>
<gene>
    <name evidence="7" type="primary">rplI</name>
    <name evidence="9" type="ORF">COB67_00765</name>
</gene>
<dbReference type="InterPro" id="IPR020594">
    <property type="entry name" value="Ribosomal_bL9_bac/chp"/>
</dbReference>
<evidence type="ECO:0000256" key="4">
    <source>
        <dbReference type="ARBA" id="ARBA00022980"/>
    </source>
</evidence>
<keyword evidence="4 7" id="KW-0689">Ribosomal protein</keyword>
<dbReference type="SUPFAM" id="SSF55658">
    <property type="entry name" value="L9 N-domain-like"/>
    <property type="match status" value="1"/>
</dbReference>
<dbReference type="InterPro" id="IPR020070">
    <property type="entry name" value="Ribosomal_bL9_N"/>
</dbReference>
<dbReference type="HAMAP" id="MF_00503">
    <property type="entry name" value="Ribosomal_bL9"/>
    <property type="match status" value="1"/>
</dbReference>
<evidence type="ECO:0000256" key="6">
    <source>
        <dbReference type="ARBA" id="ARBA00035292"/>
    </source>
</evidence>
<dbReference type="InterPro" id="IPR000244">
    <property type="entry name" value="Ribosomal_bL9"/>
</dbReference>
<dbReference type="AlphaFoldDB" id="A0A2A4TAR5"/>
<protein>
    <recommendedName>
        <fullName evidence="6 7">Large ribosomal subunit protein bL9</fullName>
    </recommendedName>
</protein>
<dbReference type="GO" id="GO:0005840">
    <property type="term" value="C:ribosome"/>
    <property type="evidence" value="ECO:0007669"/>
    <property type="project" value="UniProtKB-KW"/>
</dbReference>
<dbReference type="Gene3D" id="3.40.5.10">
    <property type="entry name" value="Ribosomal protein L9, N-terminal domain"/>
    <property type="match status" value="1"/>
</dbReference>
<dbReference type="GO" id="GO:0006412">
    <property type="term" value="P:translation"/>
    <property type="evidence" value="ECO:0007669"/>
    <property type="project" value="UniProtKB-UniRule"/>
</dbReference>
<evidence type="ECO:0000259" key="8">
    <source>
        <dbReference type="PROSITE" id="PS00651"/>
    </source>
</evidence>
<dbReference type="PANTHER" id="PTHR21368">
    <property type="entry name" value="50S RIBOSOMAL PROTEIN L9"/>
    <property type="match status" value="1"/>
</dbReference>
<dbReference type="InterPro" id="IPR020069">
    <property type="entry name" value="Ribosomal_bL9_C"/>
</dbReference>
<evidence type="ECO:0000256" key="7">
    <source>
        <dbReference type="HAMAP-Rule" id="MF_00503"/>
    </source>
</evidence>
<dbReference type="InterPro" id="IPR009027">
    <property type="entry name" value="Ribosomal_bL9/RNase_H1_N"/>
</dbReference>
<evidence type="ECO:0000256" key="3">
    <source>
        <dbReference type="ARBA" id="ARBA00022884"/>
    </source>
</evidence>
<comment type="caution">
    <text evidence="9">The sequence shown here is derived from an EMBL/GenBank/DDBJ whole genome shotgun (WGS) entry which is preliminary data.</text>
</comment>
<dbReference type="SUPFAM" id="SSF55653">
    <property type="entry name" value="Ribosomal protein L9 C-domain"/>
    <property type="match status" value="1"/>
</dbReference>
<sequence>MKVILKQDVAKLGSLGDEVEVKRGYARNFLIPQGYAVFLTRDNKKQVEHQRQLLAKERADAISKATVMAEQLENTEIVFTMKSGESGKLFGSVTLKHIHDALTAQGIEIERKRLHLAAPLKTLGSHNLLVKLHTEVSANLEIKVTAEALEEEPEVEASEEVAEEE</sequence>
<dbReference type="Pfam" id="PF03948">
    <property type="entry name" value="Ribosomal_L9_C"/>
    <property type="match status" value="1"/>
</dbReference>
<dbReference type="PROSITE" id="PS00651">
    <property type="entry name" value="RIBOSOMAL_L9"/>
    <property type="match status" value="1"/>
</dbReference>
<dbReference type="Proteomes" id="UP000218113">
    <property type="component" value="Unassembled WGS sequence"/>
</dbReference>
<dbReference type="GO" id="GO:1990904">
    <property type="term" value="C:ribonucleoprotein complex"/>
    <property type="evidence" value="ECO:0007669"/>
    <property type="project" value="UniProtKB-KW"/>
</dbReference>
<dbReference type="Pfam" id="PF01281">
    <property type="entry name" value="Ribosomal_L9_N"/>
    <property type="match status" value="1"/>
</dbReference>
<comment type="function">
    <text evidence="7">Binds to the 23S rRNA.</text>
</comment>
<name>A0A2A4TAR5_9DELT</name>